<sequence>MKNGDGSLAIVSTSNACTPLTSAAKPLLTVDVWEHAYYIDYRNARPVYLDHFWALVNWNFVAQNLAG</sequence>
<evidence type="ECO:0000313" key="4">
    <source>
        <dbReference type="EMBL" id="VEB98291.1"/>
    </source>
</evidence>
<dbReference type="GO" id="GO:0046872">
    <property type="term" value="F:metal ion binding"/>
    <property type="evidence" value="ECO:0007669"/>
    <property type="project" value="InterPro"/>
</dbReference>
<dbReference type="SUPFAM" id="SSF54719">
    <property type="entry name" value="Fe,Mn superoxide dismutase (SOD), C-terminal domain"/>
    <property type="match status" value="1"/>
</dbReference>
<comment type="catalytic activity">
    <reaction evidence="2">
        <text>2 superoxide + 2 H(+) = H2O2 + O2</text>
        <dbReference type="Rhea" id="RHEA:20696"/>
        <dbReference type="ChEBI" id="CHEBI:15378"/>
        <dbReference type="ChEBI" id="CHEBI:15379"/>
        <dbReference type="ChEBI" id="CHEBI:16240"/>
        <dbReference type="ChEBI" id="CHEBI:18421"/>
        <dbReference type="EC" id="1.15.1.1"/>
    </reaction>
</comment>
<gene>
    <name evidence="4" type="primary">sodB_2</name>
    <name evidence="4" type="ORF">NCTC11466_02592</name>
</gene>
<reference evidence="4 5" key="1">
    <citation type="submission" date="2018-12" db="EMBL/GenBank/DDBJ databases">
        <authorList>
            <consortium name="Pathogen Informatics"/>
        </authorList>
    </citation>
    <scope>NUCLEOTIDE SEQUENCE [LARGE SCALE GENOMIC DNA]</scope>
    <source>
        <strain evidence="4 5">NCTC11466</strain>
    </source>
</reference>
<dbReference type="AlphaFoldDB" id="A0A3S4MG04"/>
<name>A0A3S4MG04_9ENTR</name>
<comment type="function">
    <text evidence="1">Destroys superoxide anion radicals which are normally produced within the cells and which are toxic to biological systems.</text>
</comment>
<dbReference type="InterPro" id="IPR036314">
    <property type="entry name" value="SOD_C_sf"/>
</dbReference>
<dbReference type="PANTHER" id="PTHR42769:SF3">
    <property type="entry name" value="SUPEROXIDE DISMUTASE [FE] 2, CHLOROPLASTIC"/>
    <property type="match status" value="1"/>
</dbReference>
<dbReference type="PANTHER" id="PTHR42769">
    <property type="entry name" value="SUPEROXIDE DISMUTASE"/>
    <property type="match status" value="1"/>
</dbReference>
<dbReference type="GO" id="GO:0004784">
    <property type="term" value="F:superoxide dismutase activity"/>
    <property type="evidence" value="ECO:0007669"/>
    <property type="project" value="UniProtKB-EC"/>
</dbReference>
<dbReference type="InterPro" id="IPR019832">
    <property type="entry name" value="Mn/Fe_SOD_C"/>
</dbReference>
<evidence type="ECO:0000313" key="5">
    <source>
        <dbReference type="Proteomes" id="UP000274122"/>
    </source>
</evidence>
<evidence type="ECO:0000259" key="3">
    <source>
        <dbReference type="Pfam" id="PF02777"/>
    </source>
</evidence>
<dbReference type="PROSITE" id="PS00088">
    <property type="entry name" value="SOD_MN"/>
    <property type="match status" value="1"/>
</dbReference>
<proteinExistence type="predicted"/>
<protein>
    <submittedName>
        <fullName evidence="4">Superoxide dismutase [Fe]</fullName>
        <ecNumber evidence="4">1.15.1.1</ecNumber>
    </submittedName>
</protein>
<accession>A0A3S4MG04</accession>
<dbReference type="Gene3D" id="3.55.40.20">
    <property type="entry name" value="Iron/manganese superoxide dismutase, C-terminal domain"/>
    <property type="match status" value="1"/>
</dbReference>
<dbReference type="Pfam" id="PF02777">
    <property type="entry name" value="Sod_Fe_C"/>
    <property type="match status" value="1"/>
</dbReference>
<organism evidence="4 5">
    <name type="scientific">Cedecea lapagei</name>
    <dbReference type="NCBI Taxonomy" id="158823"/>
    <lineage>
        <taxon>Bacteria</taxon>
        <taxon>Pseudomonadati</taxon>
        <taxon>Pseudomonadota</taxon>
        <taxon>Gammaproteobacteria</taxon>
        <taxon>Enterobacterales</taxon>
        <taxon>Enterobacteriaceae</taxon>
        <taxon>Cedecea</taxon>
    </lineage>
</organism>
<dbReference type="EMBL" id="LR134201">
    <property type="protein sequence ID" value="VEB98291.1"/>
    <property type="molecule type" value="Genomic_DNA"/>
</dbReference>
<dbReference type="KEGG" id="clap:NCTC11466_02592"/>
<evidence type="ECO:0000256" key="2">
    <source>
        <dbReference type="ARBA" id="ARBA00049204"/>
    </source>
</evidence>
<feature type="domain" description="Manganese/iron superoxide dismutase C-terminal" evidence="3">
    <location>
        <begin position="3"/>
        <end position="64"/>
    </location>
</feature>
<dbReference type="EC" id="1.15.1.1" evidence="4"/>
<keyword evidence="5" id="KW-1185">Reference proteome</keyword>
<dbReference type="Proteomes" id="UP000274122">
    <property type="component" value="Chromosome"/>
</dbReference>
<evidence type="ECO:0000256" key="1">
    <source>
        <dbReference type="ARBA" id="ARBA00002170"/>
    </source>
</evidence>
<keyword evidence="4" id="KW-0560">Oxidoreductase</keyword>
<dbReference type="InterPro" id="IPR019833">
    <property type="entry name" value="Mn/Fe_SOD_BS"/>
</dbReference>